<organism evidence="5 6">
    <name type="scientific">Steinernema hermaphroditum</name>
    <dbReference type="NCBI Taxonomy" id="289476"/>
    <lineage>
        <taxon>Eukaryota</taxon>
        <taxon>Metazoa</taxon>
        <taxon>Ecdysozoa</taxon>
        <taxon>Nematoda</taxon>
        <taxon>Chromadorea</taxon>
        <taxon>Rhabditida</taxon>
        <taxon>Tylenchina</taxon>
        <taxon>Panagrolaimomorpha</taxon>
        <taxon>Strongyloidoidea</taxon>
        <taxon>Steinernematidae</taxon>
        <taxon>Steinernema</taxon>
    </lineage>
</organism>
<dbReference type="InterPro" id="IPR002227">
    <property type="entry name" value="Tyrosinase_Cu-bd"/>
</dbReference>
<evidence type="ECO:0000313" key="6">
    <source>
        <dbReference type="Proteomes" id="UP001175271"/>
    </source>
</evidence>
<dbReference type="Gene3D" id="1.10.1280.10">
    <property type="entry name" value="Di-copper center containing domain from catechol oxidase"/>
    <property type="match status" value="1"/>
</dbReference>
<feature type="chain" id="PRO_5041233625" description="Tyrosinase copper-binding domain-containing protein" evidence="3">
    <location>
        <begin position="19"/>
        <end position="666"/>
    </location>
</feature>
<evidence type="ECO:0000256" key="1">
    <source>
        <dbReference type="ARBA" id="ARBA00022723"/>
    </source>
</evidence>
<dbReference type="PANTHER" id="PTHR11474:SF126">
    <property type="entry name" value="TYROSINASE-LIKE PROTEIN TYR-1-RELATED"/>
    <property type="match status" value="1"/>
</dbReference>
<evidence type="ECO:0000259" key="4">
    <source>
        <dbReference type="PROSITE" id="PS00498"/>
    </source>
</evidence>
<evidence type="ECO:0000256" key="3">
    <source>
        <dbReference type="SAM" id="SignalP"/>
    </source>
</evidence>
<keyword evidence="6" id="KW-1185">Reference proteome</keyword>
<sequence>MNTTLFLGLLAAAISIFTIEHRHHNHRHSHEAHQEVCSNRSTRGGALDCRVQGNTVGAHRKGYTIPFTVTNCDVLVAAGSYVDGEDTGKLKVFLRQEKKNIQEKKLTIVYEGNVLEVHLKTNLLNTYFDIRLNDRIVNYVNLFLDYGRLMIISRGIFIFRRRGATVSFDGRDLALKGVFEDVHGLCATGRHHRVVRKNDCETTDLRAFHRDYIVENDNCRVDLEEMARLPYRMNTSISWTQEEKDNFEDIATTFNATPKEMDDAKAACWYEQELPGLRVCLKHRITTAQEDKTGASVGLLQPRNERTKPVNSTAYYCMSFSCYCGHMNGTMEEDKCRLEDGRIRKRYYNALQYMMDMDVYYFFAKIHSQASTVYRGVHKGPAFAGWHREFLKQFEIAVRMIDPEILGIPYWDSSLDELLNFPSNSTLWTADLLGNGLGEVTSGPFAGWRTDKDEALTRSTGTHGHLFTEERIQTVAGFTRIEDILAYSQANEGCPFHPHPHCLERIHDEVHDWVGGKMGVVKTAANDPVFYMHHAMVDYTWEKNRERQYPDDRERAYPDMESSNAVGCAHIEHSADVAMRPRKWNMTNRDALSNVYLEEMYSYALRPTCSRTEGCGSSHLFCDREHREPRCVAKVVPFGNCTRFAAAPDVCYEGYCDGERCQLLAM</sequence>
<evidence type="ECO:0000256" key="2">
    <source>
        <dbReference type="ARBA" id="ARBA00023008"/>
    </source>
</evidence>
<dbReference type="Proteomes" id="UP001175271">
    <property type="component" value="Unassembled WGS sequence"/>
</dbReference>
<feature type="signal peptide" evidence="3">
    <location>
        <begin position="1"/>
        <end position="18"/>
    </location>
</feature>
<comment type="caution">
    <text evidence="5">The sequence shown here is derived from an EMBL/GenBank/DDBJ whole genome shotgun (WGS) entry which is preliminary data.</text>
</comment>
<feature type="domain" description="Tyrosinase copper-binding" evidence="4">
    <location>
        <begin position="527"/>
        <end position="538"/>
    </location>
</feature>
<dbReference type="AlphaFoldDB" id="A0AA39HID6"/>
<dbReference type="SUPFAM" id="SSF48056">
    <property type="entry name" value="Di-copper centre-containing domain"/>
    <property type="match status" value="1"/>
</dbReference>
<name>A0AA39HID6_9BILA</name>
<dbReference type="GO" id="GO:0046872">
    <property type="term" value="F:metal ion binding"/>
    <property type="evidence" value="ECO:0007669"/>
    <property type="project" value="UniProtKB-KW"/>
</dbReference>
<keyword evidence="1" id="KW-0479">Metal-binding</keyword>
<reference evidence="5" key="1">
    <citation type="submission" date="2023-06" db="EMBL/GenBank/DDBJ databases">
        <title>Genomic analysis of the entomopathogenic nematode Steinernema hermaphroditum.</title>
        <authorList>
            <person name="Schwarz E.M."/>
            <person name="Heppert J.K."/>
            <person name="Baniya A."/>
            <person name="Schwartz H.T."/>
            <person name="Tan C.-H."/>
            <person name="Antoshechkin I."/>
            <person name="Sternberg P.W."/>
            <person name="Goodrich-Blair H."/>
            <person name="Dillman A.R."/>
        </authorList>
    </citation>
    <scope>NUCLEOTIDE SEQUENCE</scope>
    <source>
        <strain evidence="5">PS9179</strain>
        <tissue evidence="5">Whole animal</tissue>
    </source>
</reference>
<dbReference type="EMBL" id="JAUCMV010000004">
    <property type="protein sequence ID" value="KAK0405249.1"/>
    <property type="molecule type" value="Genomic_DNA"/>
</dbReference>
<evidence type="ECO:0000313" key="5">
    <source>
        <dbReference type="EMBL" id="KAK0405249.1"/>
    </source>
</evidence>
<dbReference type="PROSITE" id="PS00498">
    <property type="entry name" value="TYROSINASE_2"/>
    <property type="match status" value="1"/>
</dbReference>
<protein>
    <recommendedName>
        <fullName evidence="4">Tyrosinase copper-binding domain-containing protein</fullName>
    </recommendedName>
</protein>
<keyword evidence="3" id="KW-0732">Signal</keyword>
<dbReference type="PANTHER" id="PTHR11474">
    <property type="entry name" value="TYROSINASE FAMILY MEMBER"/>
    <property type="match status" value="1"/>
</dbReference>
<dbReference type="PRINTS" id="PR00092">
    <property type="entry name" value="TYROSINASE"/>
</dbReference>
<dbReference type="InterPro" id="IPR050316">
    <property type="entry name" value="Tyrosinase/Hemocyanin"/>
</dbReference>
<dbReference type="Pfam" id="PF00264">
    <property type="entry name" value="Tyrosinase"/>
    <property type="match status" value="1"/>
</dbReference>
<dbReference type="InterPro" id="IPR008922">
    <property type="entry name" value="Di-copper_centre_dom_sf"/>
</dbReference>
<accession>A0AA39HID6</accession>
<proteinExistence type="predicted"/>
<keyword evidence="2" id="KW-0186">Copper</keyword>
<dbReference type="GO" id="GO:0016491">
    <property type="term" value="F:oxidoreductase activity"/>
    <property type="evidence" value="ECO:0007669"/>
    <property type="project" value="InterPro"/>
</dbReference>
<gene>
    <name evidence="5" type="ORF">QR680_017879</name>
</gene>